<sequence length="314" mass="34739">MKLFDKPQVLYFLSECKKYLGIEANSTSKTEKIISGIGALIGILLCQIVTLQYFNTGESLLLIASMGATATLIYALPHGALSQPWSVLGGHFVSAIIGILSYQYISETLLASSVAVGGAVLVMYFLRCLHPPGGATALFCTQGGETVHELGFNFLIEPLLQNVVILIGVAILFNGLFSWRRYPAHLNFRHIKNQSLSYLSHEDFSAALLQLDSFVDVSTEELAVIFDRAMAHADSNKPQRKLLLKTGSFYSNGSLGEGWNIKQITNIENSKITYKVMLGNNNGLIEECGQRAFRQWAKFEVEYVQGSWIKRTEN</sequence>
<keyword evidence="4" id="KW-1185">Reference proteome</keyword>
<keyword evidence="1" id="KW-0812">Transmembrane</keyword>
<feature type="transmembrane region" description="Helical" evidence="1">
    <location>
        <begin position="159"/>
        <end position="179"/>
    </location>
</feature>
<dbReference type="InterPro" id="IPR058581">
    <property type="entry name" value="TM_HPP"/>
</dbReference>
<dbReference type="PANTHER" id="PTHR33741">
    <property type="entry name" value="TRANSMEMBRANE PROTEIN DDB_G0269096-RELATED"/>
    <property type="match status" value="1"/>
</dbReference>
<organism evidence="3 4">
    <name type="scientific">Thalassotalea profundi</name>
    <dbReference type="NCBI Taxonomy" id="2036687"/>
    <lineage>
        <taxon>Bacteria</taxon>
        <taxon>Pseudomonadati</taxon>
        <taxon>Pseudomonadota</taxon>
        <taxon>Gammaproteobacteria</taxon>
        <taxon>Alteromonadales</taxon>
        <taxon>Colwelliaceae</taxon>
        <taxon>Thalassotalea</taxon>
    </lineage>
</organism>
<accession>A0ABQ3IUM0</accession>
<evidence type="ECO:0000313" key="4">
    <source>
        <dbReference type="Proteomes" id="UP000626370"/>
    </source>
</evidence>
<proteinExistence type="predicted"/>
<dbReference type="RefSeq" id="WP_189378288.1">
    <property type="nucleotide sequence ID" value="NZ_BNAH01000008.1"/>
</dbReference>
<keyword evidence="1" id="KW-0472">Membrane</keyword>
<name>A0ABQ3IUM0_9GAMM</name>
<comment type="caution">
    <text evidence="3">The sequence shown here is derived from an EMBL/GenBank/DDBJ whole genome shotgun (WGS) entry which is preliminary data.</text>
</comment>
<dbReference type="EMBL" id="BNAH01000008">
    <property type="protein sequence ID" value="GHE91864.1"/>
    <property type="molecule type" value="Genomic_DNA"/>
</dbReference>
<keyword evidence="1" id="KW-1133">Transmembrane helix</keyword>
<feature type="transmembrane region" description="Helical" evidence="1">
    <location>
        <begin position="83"/>
        <end position="102"/>
    </location>
</feature>
<evidence type="ECO:0000313" key="3">
    <source>
        <dbReference type="EMBL" id="GHE91864.1"/>
    </source>
</evidence>
<dbReference type="InterPro" id="IPR007065">
    <property type="entry name" value="HPP"/>
</dbReference>
<dbReference type="Proteomes" id="UP000626370">
    <property type="component" value="Unassembled WGS sequence"/>
</dbReference>
<dbReference type="PANTHER" id="PTHR33741:SF5">
    <property type="entry name" value="TRANSMEMBRANE PROTEIN DDB_G0269096-RELATED"/>
    <property type="match status" value="1"/>
</dbReference>
<protein>
    <recommendedName>
        <fullName evidence="2">HPP transmembrane region domain-containing protein</fullName>
    </recommendedName>
</protein>
<evidence type="ECO:0000259" key="2">
    <source>
        <dbReference type="Pfam" id="PF04982"/>
    </source>
</evidence>
<dbReference type="Pfam" id="PF04982">
    <property type="entry name" value="TM_HPP"/>
    <property type="match status" value="1"/>
</dbReference>
<feature type="transmembrane region" description="Helical" evidence="1">
    <location>
        <begin position="60"/>
        <end position="77"/>
    </location>
</feature>
<feature type="domain" description="HPP transmembrane region" evidence="2">
    <location>
        <begin position="27"/>
        <end position="183"/>
    </location>
</feature>
<feature type="transmembrane region" description="Helical" evidence="1">
    <location>
        <begin position="109"/>
        <end position="126"/>
    </location>
</feature>
<gene>
    <name evidence="3" type="ORF">GCM10011501_21640</name>
</gene>
<feature type="transmembrane region" description="Helical" evidence="1">
    <location>
        <begin position="33"/>
        <end position="53"/>
    </location>
</feature>
<evidence type="ECO:0000256" key="1">
    <source>
        <dbReference type="SAM" id="Phobius"/>
    </source>
</evidence>
<reference evidence="4" key="1">
    <citation type="journal article" date="2019" name="Int. J. Syst. Evol. Microbiol.">
        <title>The Global Catalogue of Microorganisms (GCM) 10K type strain sequencing project: providing services to taxonomists for standard genome sequencing and annotation.</title>
        <authorList>
            <consortium name="The Broad Institute Genomics Platform"/>
            <consortium name="The Broad Institute Genome Sequencing Center for Infectious Disease"/>
            <person name="Wu L."/>
            <person name="Ma J."/>
        </authorList>
    </citation>
    <scope>NUCLEOTIDE SEQUENCE [LARGE SCALE GENOMIC DNA]</scope>
    <source>
        <strain evidence="4">CGMCC 1.15922</strain>
    </source>
</reference>